<keyword evidence="6" id="KW-0560">Oxidoreductase</keyword>
<evidence type="ECO:0000313" key="9">
    <source>
        <dbReference type="EMBL" id="KRG37898.1"/>
    </source>
</evidence>
<gene>
    <name evidence="9" type="ORF">ARC20_15815</name>
</gene>
<comment type="cofactor">
    <cofactor evidence="1">
        <name>FMN</name>
        <dbReference type="ChEBI" id="CHEBI:58210"/>
    </cofactor>
</comment>
<dbReference type="InterPro" id="IPR033878">
    <property type="entry name" value="NfsB-like"/>
</dbReference>
<dbReference type="EMBL" id="LLXU01000128">
    <property type="protein sequence ID" value="KRG37898.1"/>
    <property type="molecule type" value="Genomic_DNA"/>
</dbReference>
<name>A0A0R0A757_9GAMM</name>
<evidence type="ECO:0000256" key="6">
    <source>
        <dbReference type="ARBA" id="ARBA00023002"/>
    </source>
</evidence>
<dbReference type="STRING" id="676599.ARC20_15815"/>
<dbReference type="Pfam" id="PF00881">
    <property type="entry name" value="Nitroreductase"/>
    <property type="match status" value="1"/>
</dbReference>
<dbReference type="CDD" id="cd02149">
    <property type="entry name" value="NfsB-like"/>
    <property type="match status" value="1"/>
</dbReference>
<evidence type="ECO:0000256" key="2">
    <source>
        <dbReference type="ARBA" id="ARBA00007118"/>
    </source>
</evidence>
<dbReference type="Gene3D" id="3.40.109.10">
    <property type="entry name" value="NADH Oxidase"/>
    <property type="match status" value="1"/>
</dbReference>
<evidence type="ECO:0000256" key="1">
    <source>
        <dbReference type="ARBA" id="ARBA00001917"/>
    </source>
</evidence>
<dbReference type="PANTHER" id="PTHR23026:SF125">
    <property type="entry name" value="OXYGEN-INSENSITIVE NAD(P)H NITROREDUCTASE"/>
    <property type="match status" value="1"/>
</dbReference>
<accession>A0A0R0A757</accession>
<dbReference type="GO" id="GO:0046256">
    <property type="term" value="P:2,4,6-trinitrotoluene catabolic process"/>
    <property type="evidence" value="ECO:0007669"/>
    <property type="project" value="TreeGrafter"/>
</dbReference>
<keyword evidence="4" id="KW-0288">FMN</keyword>
<comment type="similarity">
    <text evidence="2">Belongs to the nitroreductase family.</text>
</comment>
<reference evidence="9 10" key="1">
    <citation type="submission" date="2015-10" db="EMBL/GenBank/DDBJ databases">
        <title>Genome sequencing and analysis of members of genus Stenotrophomonas.</title>
        <authorList>
            <person name="Patil P.P."/>
            <person name="Midha S."/>
            <person name="Patil P.B."/>
        </authorList>
    </citation>
    <scope>NUCLEOTIDE SEQUENCE [LARGE SCALE GENOMIC DNA]</scope>
    <source>
        <strain evidence="9 10">JCM 16536</strain>
    </source>
</reference>
<dbReference type="AlphaFoldDB" id="A0A0R0A757"/>
<dbReference type="GO" id="GO:0005829">
    <property type="term" value="C:cytosol"/>
    <property type="evidence" value="ECO:0007669"/>
    <property type="project" value="TreeGrafter"/>
</dbReference>
<keyword evidence="3" id="KW-0285">Flavoprotein</keyword>
<dbReference type="PANTHER" id="PTHR23026">
    <property type="entry name" value="NADPH NITROREDUCTASE"/>
    <property type="match status" value="1"/>
</dbReference>
<evidence type="ECO:0000313" key="10">
    <source>
        <dbReference type="Proteomes" id="UP000051802"/>
    </source>
</evidence>
<evidence type="ECO:0000256" key="7">
    <source>
        <dbReference type="ARBA" id="ARBA00023027"/>
    </source>
</evidence>
<dbReference type="InterPro" id="IPR029479">
    <property type="entry name" value="Nitroreductase"/>
</dbReference>
<dbReference type="OrthoDB" id="9809288at2"/>
<dbReference type="Proteomes" id="UP000051802">
    <property type="component" value="Unassembled WGS sequence"/>
</dbReference>
<sequence>MSVTRTPAQIARARYTTKAYDPARPLTATQVEELLDVLHLSPSSINSQPWHFLVAADAPARARVAAGTQGPYAYNAPKLRDASLVLVLAARRELTDAHIAAVLDQEQADGRFATDEARAQRAQSCAGFVDLHREQLHDTRHWMEKQVYLALGGLLFAAGAMGIDATPIEGFDPAAVDEALDLPARGLGSVVLVALGHRGESDFNAALPKSRLPRGQVFTWL</sequence>
<evidence type="ECO:0000256" key="3">
    <source>
        <dbReference type="ARBA" id="ARBA00022630"/>
    </source>
</evidence>
<evidence type="ECO:0000259" key="8">
    <source>
        <dbReference type="Pfam" id="PF00881"/>
    </source>
</evidence>
<dbReference type="InterPro" id="IPR000415">
    <property type="entry name" value="Nitroreductase-like"/>
</dbReference>
<dbReference type="NCBIfam" id="NF008275">
    <property type="entry name" value="PRK11053.1"/>
    <property type="match status" value="1"/>
</dbReference>
<keyword evidence="10" id="KW-1185">Reference proteome</keyword>
<keyword evidence="7" id="KW-0520">NAD</keyword>
<proteinExistence type="inferred from homology"/>
<evidence type="ECO:0000256" key="5">
    <source>
        <dbReference type="ARBA" id="ARBA00022857"/>
    </source>
</evidence>
<dbReference type="SUPFAM" id="SSF55469">
    <property type="entry name" value="FMN-dependent nitroreductase-like"/>
    <property type="match status" value="1"/>
</dbReference>
<comment type="caution">
    <text evidence="9">The sequence shown here is derived from an EMBL/GenBank/DDBJ whole genome shotgun (WGS) entry which is preliminary data.</text>
</comment>
<organism evidence="9 10">
    <name type="scientific">Stenotrophomonas panacihumi</name>
    <dbReference type="NCBI Taxonomy" id="676599"/>
    <lineage>
        <taxon>Bacteria</taxon>
        <taxon>Pseudomonadati</taxon>
        <taxon>Pseudomonadota</taxon>
        <taxon>Gammaproteobacteria</taxon>
        <taxon>Lysobacterales</taxon>
        <taxon>Lysobacteraceae</taxon>
        <taxon>Stenotrophomonas</taxon>
    </lineage>
</organism>
<dbReference type="GO" id="GO:0046857">
    <property type="term" value="F:oxidoreductase activity, acting on other nitrogenous compounds as donors, with NAD or NADP as acceptor"/>
    <property type="evidence" value="ECO:0007669"/>
    <property type="project" value="TreeGrafter"/>
</dbReference>
<keyword evidence="5" id="KW-0521">NADP</keyword>
<dbReference type="InterPro" id="IPR050627">
    <property type="entry name" value="Nitroreductase/BluB"/>
</dbReference>
<protein>
    <submittedName>
        <fullName evidence="9">Dihydropteridine reductase</fullName>
    </submittedName>
</protein>
<feature type="domain" description="Nitroreductase" evidence="8">
    <location>
        <begin position="12"/>
        <end position="197"/>
    </location>
</feature>
<evidence type="ECO:0000256" key="4">
    <source>
        <dbReference type="ARBA" id="ARBA00022643"/>
    </source>
</evidence>